<dbReference type="KEGG" id="cyn:Cyan7425_5413"/>
<organism evidence="1">
    <name type="scientific">Cyanothece sp. (strain PCC 7425 / ATCC 29141)</name>
    <dbReference type="NCBI Taxonomy" id="395961"/>
    <lineage>
        <taxon>Bacteria</taxon>
        <taxon>Bacillati</taxon>
        <taxon>Cyanobacteriota</taxon>
        <taxon>Cyanophyceae</taxon>
        <taxon>Gomontiellales</taxon>
        <taxon>Cyanothecaceae</taxon>
        <taxon>Cyanothece</taxon>
    </lineage>
</organism>
<dbReference type="AlphaFoldDB" id="B8HZ24"/>
<sequence>MAGQLIRRTGLSVALGLQLLTLPASAMPVVQPLPMAQLGGLGGVLGELFTIAAPFFQSYSAHLLGGLNIGGIDLSNLVMSAVFNSGGVLGSSGLSFGWLLNTVGGALDPLLSQIPGGSQILSILTGLLNGSFNPQTLLNSGLLQKILDHLLAHLPPGGGNGNGGTLPGATVGGGGVLGTGSTTCLYASTCRPNPNPYQSVFKQATGVGGYPNPNEVRGKVYEAATSNKLLADVYASNPYMGAYYAGNQSDRDINRATTETVLSKAGQALQRQIRNNAQQTVQSLGDLVKNCAQKARSSQELIRCNLLVNGIAPSFDAAQLSVLMQMQVDDQFQKIQLGNISASMDAARRQRDIENAGLSISTLKAIWTTPTRW</sequence>
<name>B8HZ24_CYAP4</name>
<reference evidence="1" key="1">
    <citation type="submission" date="2009-01" db="EMBL/GenBank/DDBJ databases">
        <title>Complete sequence of plasmid1 Cyanothece sp. PCC 7425.</title>
        <authorList>
            <consortium name="US DOE Joint Genome Institute"/>
            <person name="Lucas S."/>
            <person name="Copeland A."/>
            <person name="Lapidus A."/>
            <person name="Glavina del Rio T."/>
            <person name="Dalin E."/>
            <person name="Tice H."/>
            <person name="Bruce D."/>
            <person name="Goodwin L."/>
            <person name="Pitluck S."/>
            <person name="Sims D."/>
            <person name="Meineke L."/>
            <person name="Brettin T."/>
            <person name="Detter J.C."/>
            <person name="Han C."/>
            <person name="Larimer F."/>
            <person name="Land M."/>
            <person name="Hauser L."/>
            <person name="Kyrpides N."/>
            <person name="Ovchinnikova G."/>
            <person name="Liberton M."/>
            <person name="Stoeckel J."/>
            <person name="Banerjee A."/>
            <person name="Singh A."/>
            <person name="Page L."/>
            <person name="Sato H."/>
            <person name="Zhao L."/>
            <person name="Sherman L."/>
            <person name="Pakrasi H."/>
            <person name="Richardson P."/>
        </authorList>
    </citation>
    <scope>NUCLEOTIDE SEQUENCE</scope>
    <source>
        <strain evidence="1">PCC 7425</strain>
        <plasmid evidence="1">pP742501</plasmid>
    </source>
</reference>
<protein>
    <submittedName>
        <fullName evidence="1">Uncharacterized protein</fullName>
    </submittedName>
</protein>
<keyword evidence="1" id="KW-0614">Plasmid</keyword>
<evidence type="ECO:0000313" key="1">
    <source>
        <dbReference type="EMBL" id="ACL47672.1"/>
    </source>
</evidence>
<dbReference type="HOGENOM" id="CLU_741283_0_0_3"/>
<geneLocation type="plasmid" evidence="1">
    <name>pP742501</name>
</geneLocation>
<gene>
    <name evidence="1" type="ordered locus">Cyan7425_5413</name>
</gene>
<dbReference type="EMBL" id="CP001345">
    <property type="protein sequence ID" value="ACL47672.1"/>
    <property type="molecule type" value="Genomic_DNA"/>
</dbReference>
<accession>B8HZ24</accession>
<proteinExistence type="predicted"/>
<dbReference type="OrthoDB" id="9821207at2"/>